<dbReference type="InterPro" id="IPR006523">
    <property type="entry name" value="RinA"/>
</dbReference>
<organism evidence="1 2">
    <name type="scientific">Listeria booriae</name>
    <dbReference type="NCBI Taxonomy" id="1552123"/>
    <lineage>
        <taxon>Bacteria</taxon>
        <taxon>Bacillati</taxon>
        <taxon>Bacillota</taxon>
        <taxon>Bacilli</taxon>
        <taxon>Bacillales</taxon>
        <taxon>Listeriaceae</taxon>
        <taxon>Listeria</taxon>
    </lineage>
</organism>
<comment type="caution">
    <text evidence="1">The sequence shown here is derived from an EMBL/GenBank/DDBJ whole genome shotgun (WGS) entry which is preliminary data.</text>
</comment>
<protein>
    <submittedName>
        <fullName evidence="1">DUF722 domain-containing protein</fullName>
    </submittedName>
</protein>
<reference evidence="1 2" key="1">
    <citation type="submission" date="2020-03" db="EMBL/GenBank/DDBJ databases">
        <title>Soil Listeria distribution.</title>
        <authorList>
            <person name="Liao J."/>
            <person name="Wiedmann M."/>
        </authorList>
    </citation>
    <scope>NUCLEOTIDE SEQUENCE [LARGE SCALE GENOMIC DNA]</scope>
    <source>
        <strain evidence="1 2">FSL L7-1850</strain>
    </source>
</reference>
<name>A0A7X1A3F0_9LIST</name>
<accession>A0A7X1A3F0</accession>
<dbReference type="Proteomes" id="UP000546244">
    <property type="component" value="Unassembled WGS sequence"/>
</dbReference>
<dbReference type="AlphaFoldDB" id="A0A7X1A3F0"/>
<sequence length="143" mass="16690">MSKRLTKAQFQYIEDELRHYHETKNELEELRSNVITGSIFREYKDDNIGGSSGGGVSNPVERQATILEMDKQINRMSKVVSAITDVLSRISENDKTMIQLRYWSNHKHTWEYIAIQSFMDRATAIRHRDIIIKEIAKQTGFKI</sequence>
<gene>
    <name evidence="1" type="ORF">HBP98_00865</name>
</gene>
<dbReference type="NCBIfam" id="TIGR01636">
    <property type="entry name" value="phage_rinA"/>
    <property type="match status" value="1"/>
</dbReference>
<dbReference type="RefSeq" id="WP_185617818.1">
    <property type="nucleotide sequence ID" value="NZ_JAARMV010000001.1"/>
</dbReference>
<evidence type="ECO:0000313" key="1">
    <source>
        <dbReference type="EMBL" id="MBC2370544.1"/>
    </source>
</evidence>
<proteinExistence type="predicted"/>
<dbReference type="EMBL" id="JAARMV010000001">
    <property type="protein sequence ID" value="MBC2370544.1"/>
    <property type="molecule type" value="Genomic_DNA"/>
</dbReference>
<evidence type="ECO:0000313" key="2">
    <source>
        <dbReference type="Proteomes" id="UP000546244"/>
    </source>
</evidence>